<dbReference type="EMBL" id="OOIQ01000001">
    <property type="protein sequence ID" value="SPO42672.1"/>
    <property type="molecule type" value="Genomic_DNA"/>
</dbReference>
<evidence type="ECO:0000313" key="1">
    <source>
        <dbReference type="EMBL" id="SPO42672.1"/>
    </source>
</evidence>
<sequence>MTARGKLRTLAVSTPRGVSHLNPVDVKRHADDRQGPARLAATLLQSHAKRSPAVRHLGPSPSCLPEPPFFLEERERSGFQLHAHARLACKSVPAALPLSGNLVKTQGPSTCASACISAPVPLREQLKPMPPK</sequence>
<reference evidence="1" key="1">
    <citation type="submission" date="2018-03" db="EMBL/GenBank/DDBJ databases">
        <authorList>
            <person name="Guldener U."/>
        </authorList>
    </citation>
    <scope>NUCLEOTIDE SEQUENCE [LARGE SCALE GENOMIC DNA]</scope>
    <source>
        <strain evidence="1">ATCC34888</strain>
    </source>
</reference>
<proteinExistence type="predicted"/>
<keyword evidence="2" id="KW-1185">Reference proteome</keyword>
<protein>
    <submittedName>
        <fullName evidence="1">Uncharacterized protein</fullName>
    </submittedName>
</protein>
<organism evidence="1 2">
    <name type="scientific">Pseudozyma antarctica</name>
    <name type="common">Yeast</name>
    <name type="synonym">Candida antarctica</name>
    <dbReference type="NCBI Taxonomy" id="84753"/>
    <lineage>
        <taxon>Eukaryota</taxon>
        <taxon>Fungi</taxon>
        <taxon>Dikarya</taxon>
        <taxon>Basidiomycota</taxon>
        <taxon>Ustilaginomycotina</taxon>
        <taxon>Ustilaginomycetes</taxon>
        <taxon>Ustilaginales</taxon>
        <taxon>Ustilaginaceae</taxon>
        <taxon>Moesziomyces</taxon>
    </lineage>
</organism>
<accession>A0A5C3FE32</accession>
<name>A0A5C3FE32_PSEA2</name>
<gene>
    <name evidence="1" type="ORF">PSANT_00355</name>
</gene>
<dbReference type="AlphaFoldDB" id="A0A5C3FE32"/>
<dbReference type="RefSeq" id="XP_014659439.1">
    <property type="nucleotide sequence ID" value="XM_014803953.1"/>
</dbReference>
<comment type="caution">
    <text evidence="1">The sequence shown here is derived from an EMBL/GenBank/DDBJ whole genome shotgun (WGS) entry which is preliminary data.</text>
</comment>
<evidence type="ECO:0000313" key="2">
    <source>
        <dbReference type="Proteomes" id="UP000325008"/>
    </source>
</evidence>
<dbReference type="Proteomes" id="UP000325008">
    <property type="component" value="Unassembled WGS sequence"/>
</dbReference>